<comment type="subcellular location">
    <subcellularLocation>
        <location evidence="1">Membrane</location>
        <topology evidence="1">Multi-pass membrane protein</topology>
    </subcellularLocation>
</comment>
<feature type="transmembrane region" description="Helical" evidence="8">
    <location>
        <begin position="379"/>
        <end position="398"/>
    </location>
</feature>
<evidence type="ECO:0000256" key="3">
    <source>
        <dbReference type="ARBA" id="ARBA00022448"/>
    </source>
</evidence>
<keyword evidence="6 8" id="KW-0472">Membrane</keyword>
<evidence type="ECO:0000256" key="4">
    <source>
        <dbReference type="ARBA" id="ARBA00022692"/>
    </source>
</evidence>
<name>A0A1Y2EFS5_9PEZI</name>
<feature type="region of interest" description="Disordered" evidence="7">
    <location>
        <begin position="38"/>
        <end position="63"/>
    </location>
</feature>
<dbReference type="PANTHER" id="PTHR23501">
    <property type="entry name" value="MAJOR FACILITATOR SUPERFAMILY"/>
    <property type="match status" value="1"/>
</dbReference>
<dbReference type="Pfam" id="PF07690">
    <property type="entry name" value="MFS_1"/>
    <property type="match status" value="1"/>
</dbReference>
<evidence type="ECO:0000313" key="10">
    <source>
        <dbReference type="EMBL" id="ORY70428.1"/>
    </source>
</evidence>
<evidence type="ECO:0000313" key="11">
    <source>
        <dbReference type="Proteomes" id="UP000193689"/>
    </source>
</evidence>
<evidence type="ECO:0000256" key="5">
    <source>
        <dbReference type="ARBA" id="ARBA00022989"/>
    </source>
</evidence>
<feature type="transmembrane region" description="Helical" evidence="8">
    <location>
        <begin position="339"/>
        <end position="359"/>
    </location>
</feature>
<dbReference type="InterPro" id="IPR036259">
    <property type="entry name" value="MFS_trans_sf"/>
</dbReference>
<evidence type="ECO:0000256" key="6">
    <source>
        <dbReference type="ARBA" id="ARBA00023136"/>
    </source>
</evidence>
<comment type="similarity">
    <text evidence="2">Belongs to the major facilitator superfamily. TCR/Tet family.</text>
</comment>
<sequence>MPRSVLQSGSCDSSDNFPGQLCVSGRKFWFSSTMAASQNDHTSSDSNVAGTTTIPGTPLPYDSEKLEQPKAEALPREITGWKWMVATVVILSSIFLYALDATIVADIQPAIVKEFDSLQNLLWLSVGFLMSATATNMDWGRIYSQFKSKWLYIFNVVIFEVGSALCGAAPNINAMIVGRVICGIGGSGLYIGVMTLIAVTTTMAERLMCVSATGLAWGLGIVLGPVIGGTFEESSVSWRWAFYINLFIGGAGAPAYFFLLPSKDPRPGVAYMQHAKEMDYIHGHQLGWYRLRLEFRTDHRPLRYHRSAFRSPGNSACLHNFHHRVSPHHSVQFFRSCTVLLLFATTAASASAAFTPIYFVPLFFQFTRNDGALDAGVRLLPLIVVLVVFIFVNGALMARFGYYMPWYTVGGLFAVAGGALMYTVDQSTSESSIYGYTVLIAVGVGLWIQASFSVAQAVVDPESVPLAIGFITLAQFLGNTVSLAIANSIFLNESQTKIQRILADVPISEIQAAVQGTTGGFLQSLGPDVRARVLDAIISSIDRTYILVITSGALVTVLSFFMRKEKLFINAGAAGA</sequence>
<dbReference type="InterPro" id="IPR011701">
    <property type="entry name" value="MFS"/>
</dbReference>
<feature type="transmembrane region" description="Helical" evidence="8">
    <location>
        <begin position="121"/>
        <end position="139"/>
    </location>
</feature>
<comment type="caution">
    <text evidence="10">The sequence shown here is derived from an EMBL/GenBank/DDBJ whole genome shotgun (WGS) entry which is preliminary data.</text>
</comment>
<keyword evidence="3" id="KW-0813">Transport</keyword>
<dbReference type="RefSeq" id="XP_040720378.1">
    <property type="nucleotide sequence ID" value="XM_040865184.1"/>
</dbReference>
<dbReference type="InParanoid" id="A0A1Y2EFS5"/>
<dbReference type="Gene3D" id="1.20.1250.20">
    <property type="entry name" value="MFS general substrate transporter like domains"/>
    <property type="match status" value="1"/>
</dbReference>
<feature type="transmembrane region" description="Helical" evidence="8">
    <location>
        <begin position="207"/>
        <end position="228"/>
    </location>
</feature>
<feature type="transmembrane region" description="Helical" evidence="8">
    <location>
        <begin position="436"/>
        <end position="459"/>
    </location>
</feature>
<reference evidence="10 11" key="1">
    <citation type="submission" date="2016-07" db="EMBL/GenBank/DDBJ databases">
        <title>Pervasive Adenine N6-methylation of Active Genes in Fungi.</title>
        <authorList>
            <consortium name="DOE Joint Genome Institute"/>
            <person name="Mondo S.J."/>
            <person name="Dannebaum R.O."/>
            <person name="Kuo R.C."/>
            <person name="Labutti K."/>
            <person name="Haridas S."/>
            <person name="Kuo A."/>
            <person name="Salamov A."/>
            <person name="Ahrendt S.R."/>
            <person name="Lipzen A."/>
            <person name="Sullivan W."/>
            <person name="Andreopoulos W.B."/>
            <person name="Clum A."/>
            <person name="Lindquist E."/>
            <person name="Daum C."/>
            <person name="Ramamoorthy G.K."/>
            <person name="Gryganskyi A."/>
            <person name="Culley D."/>
            <person name="Magnuson J.K."/>
            <person name="James T.Y."/>
            <person name="O'Malley M.A."/>
            <person name="Stajich J.E."/>
            <person name="Spatafora J.W."/>
            <person name="Visel A."/>
            <person name="Grigoriev I.V."/>
        </authorList>
    </citation>
    <scope>NUCLEOTIDE SEQUENCE [LARGE SCALE GENOMIC DNA]</scope>
    <source>
        <strain evidence="10 11">CBS 129021</strain>
    </source>
</reference>
<dbReference type="InterPro" id="IPR020846">
    <property type="entry name" value="MFS_dom"/>
</dbReference>
<dbReference type="Proteomes" id="UP000193689">
    <property type="component" value="Unassembled WGS sequence"/>
</dbReference>
<feature type="transmembrane region" description="Helical" evidence="8">
    <location>
        <begin position="544"/>
        <end position="562"/>
    </location>
</feature>
<accession>A0A1Y2EFS5</accession>
<dbReference type="OrthoDB" id="10021397at2759"/>
<dbReference type="AlphaFoldDB" id="A0A1Y2EFS5"/>
<feature type="transmembrane region" description="Helical" evidence="8">
    <location>
        <begin position="405"/>
        <end position="424"/>
    </location>
</feature>
<evidence type="ECO:0000259" key="9">
    <source>
        <dbReference type="PROSITE" id="PS50850"/>
    </source>
</evidence>
<keyword evidence="5 8" id="KW-1133">Transmembrane helix</keyword>
<dbReference type="EMBL" id="MCFJ01000002">
    <property type="protein sequence ID" value="ORY70428.1"/>
    <property type="molecule type" value="Genomic_DNA"/>
</dbReference>
<feature type="compositionally biased region" description="Polar residues" evidence="7">
    <location>
        <begin position="38"/>
        <end position="55"/>
    </location>
</feature>
<dbReference type="FunFam" id="1.20.1250.20:FF:000429">
    <property type="entry name" value="MFS drug efflux transporter, putative"/>
    <property type="match status" value="1"/>
</dbReference>
<feature type="transmembrane region" description="Helical" evidence="8">
    <location>
        <begin position="80"/>
        <end position="99"/>
    </location>
</feature>
<keyword evidence="4 8" id="KW-0812">Transmembrane</keyword>
<dbReference type="SUPFAM" id="SSF103473">
    <property type="entry name" value="MFS general substrate transporter"/>
    <property type="match status" value="1"/>
</dbReference>
<evidence type="ECO:0000256" key="8">
    <source>
        <dbReference type="SAM" id="Phobius"/>
    </source>
</evidence>
<evidence type="ECO:0000256" key="2">
    <source>
        <dbReference type="ARBA" id="ARBA00007520"/>
    </source>
</evidence>
<proteinExistence type="inferred from homology"/>
<protein>
    <submittedName>
        <fullName evidence="10">Putative MFS drug efflux transporter</fullName>
    </submittedName>
</protein>
<dbReference type="GeneID" id="63781396"/>
<gene>
    <name evidence="10" type="ORF">BCR38DRAFT_521215</name>
</gene>
<dbReference type="GO" id="GO:0005886">
    <property type="term" value="C:plasma membrane"/>
    <property type="evidence" value="ECO:0007669"/>
    <property type="project" value="TreeGrafter"/>
</dbReference>
<feature type="domain" description="Major facilitator superfamily (MFS) profile" evidence="9">
    <location>
        <begin position="86"/>
        <end position="567"/>
    </location>
</feature>
<feature type="transmembrane region" description="Helical" evidence="8">
    <location>
        <begin position="240"/>
        <end position="259"/>
    </location>
</feature>
<dbReference type="PANTHER" id="PTHR23501:SF12">
    <property type="entry name" value="MAJOR FACILITATOR SUPERFAMILY (MFS) PROFILE DOMAIN-CONTAINING PROTEIN-RELATED"/>
    <property type="match status" value="1"/>
</dbReference>
<dbReference type="PROSITE" id="PS50850">
    <property type="entry name" value="MFS"/>
    <property type="match status" value="1"/>
</dbReference>
<evidence type="ECO:0000256" key="7">
    <source>
        <dbReference type="SAM" id="MobiDB-lite"/>
    </source>
</evidence>
<evidence type="ECO:0000256" key="1">
    <source>
        <dbReference type="ARBA" id="ARBA00004141"/>
    </source>
</evidence>
<feature type="transmembrane region" description="Helical" evidence="8">
    <location>
        <begin position="466"/>
        <end position="490"/>
    </location>
</feature>
<organism evidence="10 11">
    <name type="scientific">Pseudomassariella vexata</name>
    <dbReference type="NCBI Taxonomy" id="1141098"/>
    <lineage>
        <taxon>Eukaryota</taxon>
        <taxon>Fungi</taxon>
        <taxon>Dikarya</taxon>
        <taxon>Ascomycota</taxon>
        <taxon>Pezizomycotina</taxon>
        <taxon>Sordariomycetes</taxon>
        <taxon>Xylariomycetidae</taxon>
        <taxon>Amphisphaeriales</taxon>
        <taxon>Pseudomassariaceae</taxon>
        <taxon>Pseudomassariella</taxon>
    </lineage>
</organism>
<feature type="transmembrane region" description="Helical" evidence="8">
    <location>
        <begin position="151"/>
        <end position="170"/>
    </location>
</feature>
<dbReference type="GO" id="GO:0022857">
    <property type="term" value="F:transmembrane transporter activity"/>
    <property type="evidence" value="ECO:0007669"/>
    <property type="project" value="InterPro"/>
</dbReference>
<feature type="transmembrane region" description="Helical" evidence="8">
    <location>
        <begin position="176"/>
        <end position="200"/>
    </location>
</feature>
<keyword evidence="11" id="KW-1185">Reference proteome</keyword>